<dbReference type="AlphaFoldDB" id="A0A2W4RQ85"/>
<reference evidence="1 2" key="1">
    <citation type="journal article" date="2018" name="Aquat. Microb. Ecol.">
        <title>Gammaproteobacterial methanotrophs dominate.</title>
        <authorList>
            <person name="Rissanen A.J."/>
            <person name="Saarenheimo J."/>
            <person name="Tiirola M."/>
            <person name="Peura S."/>
            <person name="Aalto S.L."/>
            <person name="Karvinen A."/>
            <person name="Nykanen H."/>
        </authorList>
    </citation>
    <scope>NUCLEOTIDE SEQUENCE [LARGE SCALE GENOMIC DNA]</scope>
    <source>
        <strain evidence="1">AMbin10</strain>
    </source>
</reference>
<protein>
    <submittedName>
        <fullName evidence="1">Uncharacterized protein</fullName>
    </submittedName>
</protein>
<organism evidence="1 2">
    <name type="scientific">Candidatus Methylumidiphilus alinenensis</name>
    <dbReference type="NCBI Taxonomy" id="2202197"/>
    <lineage>
        <taxon>Bacteria</taxon>
        <taxon>Pseudomonadati</taxon>
        <taxon>Pseudomonadota</taxon>
        <taxon>Gammaproteobacteria</taxon>
        <taxon>Methylococcales</taxon>
        <taxon>Candidatus Methylumidiphilus</taxon>
    </lineage>
</organism>
<dbReference type="Proteomes" id="UP000249396">
    <property type="component" value="Unassembled WGS sequence"/>
</dbReference>
<dbReference type="GO" id="GO:0043683">
    <property type="term" value="P:type IV pilus assembly"/>
    <property type="evidence" value="ECO:0007669"/>
    <property type="project" value="InterPro"/>
</dbReference>
<dbReference type="EMBL" id="QJPH01000095">
    <property type="protein sequence ID" value="PZN86085.1"/>
    <property type="molecule type" value="Genomic_DNA"/>
</dbReference>
<name>A0A2W4RQ85_9GAMM</name>
<evidence type="ECO:0000313" key="2">
    <source>
        <dbReference type="Proteomes" id="UP000249396"/>
    </source>
</evidence>
<evidence type="ECO:0000313" key="1">
    <source>
        <dbReference type="EMBL" id="PZN86085.1"/>
    </source>
</evidence>
<dbReference type="InterPro" id="IPR032092">
    <property type="entry name" value="PilW"/>
</dbReference>
<sequence length="125" mass="13326">MNCTGNTATTDLISSTFTVDSNNNLQCTTWDITSSSNACPNCSTATQTLVTGVSSMTVLYGVSPASDSATQYMTTANVTANNMWGRIMSVRVTLNFINPLYALNKTGGQPATLQFIKVIGLMEHL</sequence>
<dbReference type="Pfam" id="PF16074">
    <property type="entry name" value="PilW"/>
    <property type="match status" value="1"/>
</dbReference>
<comment type="caution">
    <text evidence="1">The sequence shown here is derived from an EMBL/GenBank/DDBJ whole genome shotgun (WGS) entry which is preliminary data.</text>
</comment>
<proteinExistence type="predicted"/>
<accession>A0A2W4RQ85</accession>
<gene>
    <name evidence="1" type="ORF">DM484_01090</name>
</gene>